<dbReference type="AlphaFoldDB" id="N9DII3"/>
<proteinExistence type="predicted"/>
<evidence type="ECO:0000313" key="2">
    <source>
        <dbReference type="Proteomes" id="UP000013276"/>
    </source>
</evidence>
<evidence type="ECO:0000313" key="1">
    <source>
        <dbReference type="EMBL" id="ENV80318.1"/>
    </source>
</evidence>
<name>N9DII3_9GAMM</name>
<dbReference type="HOGENOM" id="CLU_3394695_0_0_6"/>
<organism evidence="1 2">
    <name type="scientific">Acinetobacter ursingii ANC 3649</name>
    <dbReference type="NCBI Taxonomy" id="1257043"/>
    <lineage>
        <taxon>Bacteria</taxon>
        <taxon>Pseudomonadati</taxon>
        <taxon>Pseudomonadota</taxon>
        <taxon>Gammaproteobacteria</taxon>
        <taxon>Moraxellales</taxon>
        <taxon>Moraxellaceae</taxon>
        <taxon>Acinetobacter</taxon>
    </lineage>
</organism>
<dbReference type="Proteomes" id="UP000013276">
    <property type="component" value="Unassembled WGS sequence"/>
</dbReference>
<gene>
    <name evidence="1" type="ORF">F942_01040</name>
</gene>
<reference evidence="1 2" key="1">
    <citation type="submission" date="2013-02" db="EMBL/GenBank/DDBJ databases">
        <title>The Genome Sequence of Acinetobacter ursingii NIPH ANC_3649.</title>
        <authorList>
            <consortium name="The Broad Institute Genome Sequencing Platform"/>
            <consortium name="The Broad Institute Genome Sequencing Center for Infectious Disease"/>
            <person name="Cerqueira G."/>
            <person name="Feldgarden M."/>
            <person name="Courvalin P."/>
            <person name="Perichon B."/>
            <person name="Grillot-Courvalin C."/>
            <person name="Clermont D."/>
            <person name="Rocha E."/>
            <person name="Yoon E.-J."/>
            <person name="Nemec A."/>
            <person name="Walker B."/>
            <person name="Young S.K."/>
            <person name="Zeng Q."/>
            <person name="Gargeya S."/>
            <person name="Fitzgerald M."/>
            <person name="Haas B."/>
            <person name="Abouelleil A."/>
            <person name="Alvarado L."/>
            <person name="Arachchi H.M."/>
            <person name="Berlin A.M."/>
            <person name="Chapman S.B."/>
            <person name="Dewar J."/>
            <person name="Goldberg J."/>
            <person name="Griggs A."/>
            <person name="Gujja S."/>
            <person name="Hansen M."/>
            <person name="Howarth C."/>
            <person name="Imamovic A."/>
            <person name="Larimer J."/>
            <person name="McCowan C."/>
            <person name="Murphy C."/>
            <person name="Neiman D."/>
            <person name="Pearson M."/>
            <person name="Priest M."/>
            <person name="Roberts A."/>
            <person name="Saif S."/>
            <person name="Shea T."/>
            <person name="Sisk P."/>
            <person name="Sykes S."/>
            <person name="Wortman J."/>
            <person name="Nusbaum C."/>
            <person name="Birren B."/>
        </authorList>
    </citation>
    <scope>NUCLEOTIDE SEQUENCE [LARGE SCALE GENOMIC DNA]</scope>
    <source>
        <strain evidence="1 2">ANC 3649</strain>
    </source>
</reference>
<protein>
    <submittedName>
        <fullName evidence="1">Uncharacterized protein</fullName>
    </submittedName>
</protein>
<accession>N9DII3</accession>
<comment type="caution">
    <text evidence="1">The sequence shown here is derived from an EMBL/GenBank/DDBJ whole genome shotgun (WGS) entry which is preliminary data.</text>
</comment>
<dbReference type="EMBL" id="APQC01000006">
    <property type="protein sequence ID" value="ENV80318.1"/>
    <property type="molecule type" value="Genomic_DNA"/>
</dbReference>
<sequence>MDHQKNASISLAFLRVNFSKIFKEYHLQTQV</sequence>
<keyword evidence="2" id="KW-1185">Reference proteome</keyword>